<dbReference type="InterPro" id="IPR036135">
    <property type="entry name" value="MoeA_linker/N_sf"/>
</dbReference>
<comment type="pathway">
    <text evidence="2 6">Cofactor biosynthesis; molybdopterin biosynthesis.</text>
</comment>
<dbReference type="SUPFAM" id="SSF53218">
    <property type="entry name" value="Molybdenum cofactor biosynthesis proteins"/>
    <property type="match status" value="1"/>
</dbReference>
<dbReference type="RefSeq" id="WP_380896275.1">
    <property type="nucleotide sequence ID" value="NZ_JBHTKY010000013.1"/>
</dbReference>
<dbReference type="NCBIfam" id="TIGR00177">
    <property type="entry name" value="molyb_syn"/>
    <property type="match status" value="1"/>
</dbReference>
<dbReference type="InterPro" id="IPR036688">
    <property type="entry name" value="MoeA_C_domain_IV_sf"/>
</dbReference>
<evidence type="ECO:0000256" key="3">
    <source>
        <dbReference type="ARBA" id="ARBA00010763"/>
    </source>
</evidence>
<dbReference type="Gene3D" id="2.170.190.11">
    <property type="entry name" value="Molybdopterin biosynthesis moea protein, domain 3"/>
    <property type="match status" value="1"/>
</dbReference>
<evidence type="ECO:0000313" key="8">
    <source>
        <dbReference type="EMBL" id="MFD1165954.1"/>
    </source>
</evidence>
<comment type="function">
    <text evidence="1 6">Catalyzes the insertion of molybdate into adenylated molybdopterin with the concomitant release of AMP.</text>
</comment>
<evidence type="ECO:0000259" key="7">
    <source>
        <dbReference type="SMART" id="SM00852"/>
    </source>
</evidence>
<evidence type="ECO:0000256" key="2">
    <source>
        <dbReference type="ARBA" id="ARBA00005046"/>
    </source>
</evidence>
<dbReference type="Pfam" id="PF00994">
    <property type="entry name" value="MoCF_biosynth"/>
    <property type="match status" value="1"/>
</dbReference>
<feature type="domain" description="MoaB/Mog" evidence="7">
    <location>
        <begin position="176"/>
        <end position="315"/>
    </location>
</feature>
<dbReference type="Proteomes" id="UP001597205">
    <property type="component" value="Unassembled WGS sequence"/>
</dbReference>
<comment type="similarity">
    <text evidence="3 6">Belongs to the MoeA family.</text>
</comment>
<gene>
    <name evidence="8" type="ORF">ACFQ2C_10090</name>
</gene>
<dbReference type="Pfam" id="PF03454">
    <property type="entry name" value="MoeA_C"/>
    <property type="match status" value="1"/>
</dbReference>
<dbReference type="CDD" id="cd00887">
    <property type="entry name" value="MoeA"/>
    <property type="match status" value="1"/>
</dbReference>
<evidence type="ECO:0000256" key="1">
    <source>
        <dbReference type="ARBA" id="ARBA00002901"/>
    </source>
</evidence>
<organism evidence="8 9">
    <name type="scientific">Sphingobacterium daejeonense</name>
    <dbReference type="NCBI Taxonomy" id="371142"/>
    <lineage>
        <taxon>Bacteria</taxon>
        <taxon>Pseudomonadati</taxon>
        <taxon>Bacteroidota</taxon>
        <taxon>Sphingobacteriia</taxon>
        <taxon>Sphingobacteriales</taxon>
        <taxon>Sphingobacteriaceae</taxon>
        <taxon>Sphingobacterium</taxon>
    </lineage>
</organism>
<dbReference type="InterPro" id="IPR036425">
    <property type="entry name" value="MoaB/Mog-like_dom_sf"/>
</dbReference>
<comment type="caution">
    <text evidence="8">The sequence shown here is derived from an EMBL/GenBank/DDBJ whole genome shotgun (WGS) entry which is preliminary data.</text>
</comment>
<dbReference type="PANTHER" id="PTHR10192">
    <property type="entry name" value="MOLYBDOPTERIN BIOSYNTHESIS PROTEIN"/>
    <property type="match status" value="1"/>
</dbReference>
<evidence type="ECO:0000313" key="9">
    <source>
        <dbReference type="Proteomes" id="UP001597205"/>
    </source>
</evidence>
<dbReference type="EMBL" id="JBHTKY010000013">
    <property type="protein sequence ID" value="MFD1165954.1"/>
    <property type="molecule type" value="Genomic_DNA"/>
</dbReference>
<dbReference type="InterPro" id="IPR008284">
    <property type="entry name" value="MoCF_biosynth_CS"/>
</dbReference>
<keyword evidence="6" id="KW-0460">Magnesium</keyword>
<dbReference type="Gene3D" id="3.40.980.10">
    <property type="entry name" value="MoaB/Mog-like domain"/>
    <property type="match status" value="1"/>
</dbReference>
<name>A0ABW3RL81_9SPHI</name>
<dbReference type="PROSITE" id="PS01079">
    <property type="entry name" value="MOCF_BIOSYNTHESIS_2"/>
    <property type="match status" value="1"/>
</dbReference>
<dbReference type="Pfam" id="PF03453">
    <property type="entry name" value="MoeA_N"/>
    <property type="match status" value="1"/>
</dbReference>
<keyword evidence="4 6" id="KW-0501">Molybdenum cofactor biosynthesis</keyword>
<dbReference type="Gene3D" id="2.40.340.10">
    <property type="entry name" value="MoeA, C-terminal, domain IV"/>
    <property type="match status" value="1"/>
</dbReference>
<comment type="catalytic activity">
    <reaction evidence="5">
        <text>adenylyl-molybdopterin + molybdate = Mo-molybdopterin + AMP + H(+)</text>
        <dbReference type="Rhea" id="RHEA:35047"/>
        <dbReference type="ChEBI" id="CHEBI:15378"/>
        <dbReference type="ChEBI" id="CHEBI:36264"/>
        <dbReference type="ChEBI" id="CHEBI:62727"/>
        <dbReference type="ChEBI" id="CHEBI:71302"/>
        <dbReference type="ChEBI" id="CHEBI:456215"/>
        <dbReference type="EC" id="2.10.1.1"/>
    </reaction>
</comment>
<dbReference type="SUPFAM" id="SSF63867">
    <property type="entry name" value="MoeA C-terminal domain-like"/>
    <property type="match status" value="1"/>
</dbReference>
<evidence type="ECO:0000256" key="5">
    <source>
        <dbReference type="ARBA" id="ARBA00047317"/>
    </source>
</evidence>
<keyword evidence="6" id="KW-0479">Metal-binding</keyword>
<proteinExistence type="inferred from homology"/>
<keyword evidence="6" id="KW-0500">Molybdenum</keyword>
<dbReference type="SUPFAM" id="SSF63882">
    <property type="entry name" value="MoeA N-terminal region -like"/>
    <property type="match status" value="1"/>
</dbReference>
<dbReference type="InterPro" id="IPR005111">
    <property type="entry name" value="MoeA_C_domain_IV"/>
</dbReference>
<dbReference type="SMART" id="SM00852">
    <property type="entry name" value="MoCF_biosynth"/>
    <property type="match status" value="1"/>
</dbReference>
<keyword evidence="9" id="KW-1185">Reference proteome</keyword>
<reference evidence="9" key="1">
    <citation type="journal article" date="2019" name="Int. J. Syst. Evol. Microbiol.">
        <title>The Global Catalogue of Microorganisms (GCM) 10K type strain sequencing project: providing services to taxonomists for standard genome sequencing and annotation.</title>
        <authorList>
            <consortium name="The Broad Institute Genomics Platform"/>
            <consortium name="The Broad Institute Genome Sequencing Center for Infectious Disease"/>
            <person name="Wu L."/>
            <person name="Ma J."/>
        </authorList>
    </citation>
    <scope>NUCLEOTIDE SEQUENCE [LARGE SCALE GENOMIC DNA]</scope>
    <source>
        <strain evidence="9">CCUG 52468</strain>
    </source>
</reference>
<comment type="cofactor">
    <cofactor evidence="6">
        <name>Mg(2+)</name>
        <dbReference type="ChEBI" id="CHEBI:18420"/>
    </cofactor>
</comment>
<dbReference type="InterPro" id="IPR001453">
    <property type="entry name" value="MoaB/Mog_dom"/>
</dbReference>
<dbReference type="PANTHER" id="PTHR10192:SF5">
    <property type="entry name" value="GEPHYRIN"/>
    <property type="match status" value="1"/>
</dbReference>
<dbReference type="InterPro" id="IPR005110">
    <property type="entry name" value="MoeA_linker/N"/>
</dbReference>
<keyword evidence="6" id="KW-0808">Transferase</keyword>
<dbReference type="EC" id="2.10.1.1" evidence="6"/>
<evidence type="ECO:0000256" key="6">
    <source>
        <dbReference type="RuleBase" id="RU365090"/>
    </source>
</evidence>
<dbReference type="Gene3D" id="3.90.105.10">
    <property type="entry name" value="Molybdopterin biosynthesis moea protein, domain 2"/>
    <property type="match status" value="1"/>
</dbReference>
<protein>
    <recommendedName>
        <fullName evidence="6">Molybdopterin molybdenumtransferase</fullName>
        <ecNumber evidence="6">2.10.1.1</ecNumber>
    </recommendedName>
</protein>
<accession>A0ABW3RL81</accession>
<dbReference type="InterPro" id="IPR038987">
    <property type="entry name" value="MoeA-like"/>
</dbReference>
<sequence>MITIEEAEKIILNESFDYGTEMVPLVKSLGRILAEDLFSDRDLPPFNRATVDGIAINIEAYHSGNRNFLIKGIQAAGDNPISVTDKNSCIEIMTGAAIHECFNTVIRYEDLSIENSCATINQGTFKPYQNIHLRGKDKLQGEILVEKNKVINPAIIGISASIGKTNLLVRKLPRVLVVSTGDELVRIDETPNPYQIRQSNGLTILATLQKYKIRAHKIHLKDDKKNIELTLKKSFEEYDVILLTGGVSMGKYDFIPDVLQKLKVKKMFHKVKQRPGKPFWFGKKAKNKFVFAFPGNPVSVFMCLHRYFVPWLRKSMGLKETKEYAILGNDFEFPIELQLFAQVELHMNEDGQTIASYHNTNGSGDFSHLAETNAFIELPANQNTFKKGEAFRIWRYN</sequence>
<evidence type="ECO:0000256" key="4">
    <source>
        <dbReference type="ARBA" id="ARBA00023150"/>
    </source>
</evidence>